<keyword evidence="1" id="KW-0304">Gas vesicle</keyword>
<dbReference type="SUPFAM" id="SSF46565">
    <property type="entry name" value="Chaperone J-domain"/>
    <property type="match status" value="1"/>
</dbReference>
<dbReference type="PROSITE" id="PS50076">
    <property type="entry name" value="DNAJ_2"/>
    <property type="match status" value="1"/>
</dbReference>
<dbReference type="PANTHER" id="PTHR36852">
    <property type="entry name" value="PROTEIN GVPL 2"/>
    <property type="match status" value="1"/>
</dbReference>
<evidence type="ECO:0000256" key="1">
    <source>
        <dbReference type="ARBA" id="ARBA00022987"/>
    </source>
</evidence>
<dbReference type="CDD" id="cd06257">
    <property type="entry name" value="DnaJ"/>
    <property type="match status" value="1"/>
</dbReference>
<sequence>MKNGTYIYGIINTGTPQEFGEMGIGDRVASKVKTLGFKDIAAVVSNSTLTAYDSLSKEKVAKDLAVHQLVIEKVMQACTILPVKFGTMTETEDEVIKFLEKGYDLLHNELDKAKRKIELDVVAWWDLQKILATLPHQNEQLQARQQEIMMKGGEVSTEDKIALGQLIEQELNAEKVRYQQTILETLRQETVDVLLHDLLGDKMILNAAFLLAKEHEKSFDTAIQSLDQKLLNTVNFRVVGPLPLYSFATIVFKKIAPERIKDAKKALGLTGEITEQTLRDAYHRLAQKYHPDKTGEEDSTEEFQLIHDAHSTLQDFIENGSMHVEMYRWKEEMQ</sequence>
<comment type="similarity">
    <text evidence="3">Belongs to the gas vesicle GvpF/GvpL family.</text>
</comment>
<dbReference type="Pfam" id="PF06386">
    <property type="entry name" value="GvpL_GvpF"/>
    <property type="match status" value="1"/>
</dbReference>
<dbReference type="GO" id="GO:0031411">
    <property type="term" value="C:gas vesicle"/>
    <property type="evidence" value="ECO:0007669"/>
    <property type="project" value="UniProtKB-SubCell"/>
</dbReference>
<evidence type="ECO:0000259" key="4">
    <source>
        <dbReference type="PROSITE" id="PS50076"/>
    </source>
</evidence>
<dbReference type="GO" id="GO:0031412">
    <property type="term" value="P:gas vesicle organization"/>
    <property type="evidence" value="ECO:0007669"/>
    <property type="project" value="InterPro"/>
</dbReference>
<dbReference type="InterPro" id="IPR001623">
    <property type="entry name" value="DnaJ_domain"/>
</dbReference>
<evidence type="ECO:0000313" key="6">
    <source>
        <dbReference type="Proteomes" id="UP000597444"/>
    </source>
</evidence>
<dbReference type="PRINTS" id="PR00625">
    <property type="entry name" value="JDOMAIN"/>
</dbReference>
<name>A0A8J3MZV4_9CHLR</name>
<dbReference type="Pfam" id="PF00226">
    <property type="entry name" value="DnaJ"/>
    <property type="match status" value="1"/>
</dbReference>
<evidence type="ECO:0000256" key="3">
    <source>
        <dbReference type="ARBA" id="ARBA00035643"/>
    </source>
</evidence>
<proteinExistence type="inferred from homology"/>
<dbReference type="Proteomes" id="UP000597444">
    <property type="component" value="Unassembled WGS sequence"/>
</dbReference>
<organism evidence="5 6">
    <name type="scientific">Reticulibacter mediterranei</name>
    <dbReference type="NCBI Taxonomy" id="2778369"/>
    <lineage>
        <taxon>Bacteria</taxon>
        <taxon>Bacillati</taxon>
        <taxon>Chloroflexota</taxon>
        <taxon>Ktedonobacteria</taxon>
        <taxon>Ktedonobacterales</taxon>
        <taxon>Reticulibacteraceae</taxon>
        <taxon>Reticulibacter</taxon>
    </lineage>
</organism>
<protein>
    <recommendedName>
        <fullName evidence="4">J domain-containing protein</fullName>
    </recommendedName>
</protein>
<dbReference type="PANTHER" id="PTHR36852:SF1">
    <property type="entry name" value="PROTEIN GVPL 2"/>
    <property type="match status" value="1"/>
</dbReference>
<feature type="domain" description="J" evidence="4">
    <location>
        <begin position="262"/>
        <end position="318"/>
    </location>
</feature>
<dbReference type="SMART" id="SM00271">
    <property type="entry name" value="DnaJ"/>
    <property type="match status" value="1"/>
</dbReference>
<dbReference type="RefSeq" id="WP_220204299.1">
    <property type="nucleotide sequence ID" value="NZ_BNJK01000001.1"/>
</dbReference>
<accession>A0A8J3MZV4</accession>
<dbReference type="Gene3D" id="1.10.287.110">
    <property type="entry name" value="DnaJ domain"/>
    <property type="match status" value="1"/>
</dbReference>
<comment type="caution">
    <text evidence="5">The sequence shown here is derived from an EMBL/GenBank/DDBJ whole genome shotgun (WGS) entry which is preliminary data.</text>
</comment>
<dbReference type="AlphaFoldDB" id="A0A8J3MZV4"/>
<keyword evidence="6" id="KW-1185">Reference proteome</keyword>
<dbReference type="InterPro" id="IPR009430">
    <property type="entry name" value="GvpL/GvpF"/>
</dbReference>
<comment type="subcellular location">
    <subcellularLocation>
        <location evidence="2">Gas vesicle</location>
    </subcellularLocation>
</comment>
<reference evidence="5" key="1">
    <citation type="submission" date="2020-10" db="EMBL/GenBank/DDBJ databases">
        <title>Taxonomic study of unclassified bacteria belonging to the class Ktedonobacteria.</title>
        <authorList>
            <person name="Yabe S."/>
            <person name="Wang C.M."/>
            <person name="Zheng Y."/>
            <person name="Sakai Y."/>
            <person name="Cavaletti L."/>
            <person name="Monciardini P."/>
            <person name="Donadio S."/>
        </authorList>
    </citation>
    <scope>NUCLEOTIDE SEQUENCE</scope>
    <source>
        <strain evidence="5">ID150040</strain>
    </source>
</reference>
<evidence type="ECO:0000256" key="2">
    <source>
        <dbReference type="ARBA" id="ARBA00035108"/>
    </source>
</evidence>
<dbReference type="EMBL" id="BNJK01000001">
    <property type="protein sequence ID" value="GHO93519.1"/>
    <property type="molecule type" value="Genomic_DNA"/>
</dbReference>
<gene>
    <name evidence="5" type="ORF">KSF_035670</name>
</gene>
<dbReference type="InterPro" id="IPR036869">
    <property type="entry name" value="J_dom_sf"/>
</dbReference>
<evidence type="ECO:0000313" key="5">
    <source>
        <dbReference type="EMBL" id="GHO93519.1"/>
    </source>
</evidence>